<evidence type="ECO:0000256" key="9">
    <source>
        <dbReference type="ARBA" id="ARBA00023136"/>
    </source>
</evidence>
<dbReference type="Ensembl" id="ENSSFAT00005055506.1">
    <property type="protein sequence ID" value="ENSSFAP00005053828.1"/>
    <property type="gene ID" value="ENSSFAG00005025616.1"/>
</dbReference>
<dbReference type="Gene3D" id="1.20.5.930">
    <property type="entry name" value="Bicelle-embedded integrin alpha(iib) transmembrane segment"/>
    <property type="match status" value="1"/>
</dbReference>
<dbReference type="GO" id="GO:0005178">
    <property type="term" value="F:integrin binding"/>
    <property type="evidence" value="ECO:0007669"/>
    <property type="project" value="TreeGrafter"/>
</dbReference>
<evidence type="ECO:0008006" key="20">
    <source>
        <dbReference type="Google" id="ProtNLM"/>
    </source>
</evidence>
<dbReference type="InterPro" id="IPR013649">
    <property type="entry name" value="Integrin_alpha_Ig-like_1"/>
</dbReference>
<reference evidence="18" key="3">
    <citation type="submission" date="2025-09" db="UniProtKB">
        <authorList>
            <consortium name="Ensembl"/>
        </authorList>
    </citation>
    <scope>IDENTIFICATION</scope>
</reference>
<evidence type="ECO:0000256" key="3">
    <source>
        <dbReference type="ARBA" id="ARBA00022692"/>
    </source>
</evidence>
<dbReference type="GO" id="GO:0033627">
    <property type="term" value="P:cell adhesion mediated by integrin"/>
    <property type="evidence" value="ECO:0007669"/>
    <property type="project" value="TreeGrafter"/>
</dbReference>
<dbReference type="PANTHER" id="PTHR23220">
    <property type="entry name" value="INTEGRIN ALPHA"/>
    <property type="match status" value="1"/>
</dbReference>
<feature type="repeat" description="FG-GAP" evidence="13">
    <location>
        <begin position="367"/>
        <end position="424"/>
    </location>
</feature>
<reference evidence="18" key="1">
    <citation type="submission" date="2019-06" db="EMBL/GenBank/DDBJ databases">
        <authorList>
            <consortium name="Wellcome Sanger Institute Data Sharing"/>
        </authorList>
    </citation>
    <scope>NUCLEOTIDE SEQUENCE [LARGE SCALE GENOMIC DNA]</scope>
</reference>
<evidence type="ECO:0000313" key="18">
    <source>
        <dbReference type="Ensembl" id="ENSSFAP00005053828.1"/>
    </source>
</evidence>
<evidence type="ECO:0000256" key="14">
    <source>
        <dbReference type="RuleBase" id="RU003762"/>
    </source>
</evidence>
<keyword evidence="11 14" id="KW-0675">Receptor</keyword>
<sequence>MLLPPGGRRRALLLHACLLQPAVLLAFNLDSAQVIRKDGEPGSLFGFSLAMHRQLNPDKAMVLIGAPRARALGRQKASVTGGLYKCEMTQSNHCERIDFDNEEDLRIENKENQWMGVTVQSQGPGGKIVTCAHRYQRRLFVNTPQESHDITGRCYVLSQDLTIDSSSDEDGGNWNFCEGRARGHEMFGSCQQGLAATFTKDYHYVVFGAPGAYNWKGVVRVEQKNNTLLEMGIYDDGPYEVGDEHLLNPELVPVPANSYLGFSLDSGHHLTRSRSLTVVAGAPRANHSGAVVLLKKESDASARLLVEHILHGPGLGSAFGYDLAVVDLNGDGWQDIIVGAPQFYMKDGDVGGAVFVYINKAGRWERVTPLRLNGTKDSMFGLAVESTGDINQDSYEDFAVGAPHDDDGTGKVYIYHGSEQGIKTSPAQILSGREHSSRLFGYSLAGNMDLDGNWYPDLAVGSLSDTAFIYRARPIISIRRDVKISPQEIDLTIKTCGDSICLTADLCFSYKANPASYSPKITLGYSVEADGDRRKQGLTSRVMFLNKTRTESDYQLNGTVDLRGQNQESCVKIKGVRRNPRCQTPEEQKRPPSAHAHPKLHSQAKCFCSCLLLLQVNFVKEGCGRDHICRSNLKMKYSLYYKPNNLDEYFPRISQAFTERRKDLAVRVTVSNMNGDDAYETKLVGSFPDTLPYSGVRSRLTEKQILCDADPLGTQAECDLGNPFKRDSETTFYIILSTAGLSLETTELEIDLQLQTTSVQENIPPVKIKAEVITELPLSVSGEASPSQLSFGGVVRGESAMKSEEEVGSSIRYTFTVIKASLHIHWPKLNKDGKWLLYLMEASSSEGSVCSPESEINPLKLIQVRTLKLFNKYDRPSNKPFNHFNEKEMCFQKSSLSRAKRETPRKDRKELRCVVFRCPLLGLDGTTIKLKSRLWNSTFIEVRTPDTTVSGSYGGVPWWIILVAVLAGILILALLVFLLWKCGFFKRATKDQYDAAYHKAEIHVQPSDKDKVSAEA</sequence>
<dbReference type="PROSITE" id="PS51470">
    <property type="entry name" value="FG_GAP"/>
    <property type="match status" value="4"/>
</dbReference>
<dbReference type="GO" id="GO:0050900">
    <property type="term" value="P:leukocyte migration"/>
    <property type="evidence" value="ECO:0007669"/>
    <property type="project" value="TreeGrafter"/>
</dbReference>
<evidence type="ECO:0000256" key="2">
    <source>
        <dbReference type="ARBA" id="ARBA00008054"/>
    </source>
</evidence>
<evidence type="ECO:0000256" key="13">
    <source>
        <dbReference type="PROSITE-ProRule" id="PRU00803"/>
    </source>
</evidence>
<dbReference type="SMART" id="SM00191">
    <property type="entry name" value="Int_alpha"/>
    <property type="match status" value="5"/>
</dbReference>
<dbReference type="GO" id="GO:0007229">
    <property type="term" value="P:integrin-mediated signaling pathway"/>
    <property type="evidence" value="ECO:0007669"/>
    <property type="project" value="UniProtKB-KW"/>
</dbReference>
<reference evidence="18" key="2">
    <citation type="submission" date="2025-08" db="UniProtKB">
        <authorList>
            <consortium name="Ensembl"/>
        </authorList>
    </citation>
    <scope>IDENTIFICATION</scope>
</reference>
<evidence type="ECO:0000256" key="1">
    <source>
        <dbReference type="ARBA" id="ARBA00004479"/>
    </source>
</evidence>
<dbReference type="InterPro" id="IPR048286">
    <property type="entry name" value="Integrin_alpha_Ig-like_3"/>
</dbReference>
<dbReference type="Gene3D" id="2.130.10.130">
    <property type="entry name" value="Integrin alpha, N-terminal"/>
    <property type="match status" value="1"/>
</dbReference>
<keyword evidence="9 14" id="KW-0472">Membrane</keyword>
<keyword evidence="5" id="KW-0677">Repeat</keyword>
<evidence type="ECO:0000256" key="11">
    <source>
        <dbReference type="ARBA" id="ARBA00023170"/>
    </source>
</evidence>
<dbReference type="Pfam" id="PF20806">
    <property type="entry name" value="Integrin_A_Ig_3"/>
    <property type="match status" value="1"/>
</dbReference>
<evidence type="ECO:0000256" key="8">
    <source>
        <dbReference type="ARBA" id="ARBA00023037"/>
    </source>
</evidence>
<evidence type="ECO:0000256" key="5">
    <source>
        <dbReference type="ARBA" id="ARBA00022737"/>
    </source>
</evidence>
<feature type="repeat" description="FG-GAP" evidence="13">
    <location>
        <begin position="305"/>
        <end position="366"/>
    </location>
</feature>
<accession>A0A672JHT0</accession>
<feature type="transmembrane region" description="Helical" evidence="14">
    <location>
        <begin position="958"/>
        <end position="980"/>
    </location>
</feature>
<feature type="repeat" description="FG-GAP" evidence="13">
    <location>
        <begin position="246"/>
        <end position="303"/>
    </location>
</feature>
<dbReference type="GO" id="GO:0008305">
    <property type="term" value="C:integrin complex"/>
    <property type="evidence" value="ECO:0007669"/>
    <property type="project" value="InterPro"/>
</dbReference>
<feature type="domain" description="Integrin alpha second immunoglobulin-like" evidence="16">
    <location>
        <begin position="623"/>
        <end position="772"/>
    </location>
</feature>
<dbReference type="Pfam" id="PF08441">
    <property type="entry name" value="Integrin_A_Ig_1"/>
    <property type="match status" value="1"/>
</dbReference>
<keyword evidence="6 14" id="KW-0130">Cell adhesion</keyword>
<feature type="repeat" description="FG-GAP" evidence="13">
    <location>
        <begin position="425"/>
        <end position="487"/>
    </location>
</feature>
<comment type="similarity">
    <text evidence="2 14">Belongs to the integrin alpha chain family.</text>
</comment>
<dbReference type="InterPro" id="IPR032695">
    <property type="entry name" value="Integrin_dom_sf"/>
</dbReference>
<evidence type="ECO:0000256" key="12">
    <source>
        <dbReference type="ARBA" id="ARBA00023180"/>
    </source>
</evidence>
<keyword evidence="8 14" id="KW-0401">Integrin</keyword>
<keyword evidence="3 14" id="KW-0812">Transmembrane</keyword>
<feature type="signal peptide" evidence="14">
    <location>
        <begin position="1"/>
        <end position="26"/>
    </location>
</feature>
<dbReference type="Proteomes" id="UP000472267">
    <property type="component" value="Chromosome 16"/>
</dbReference>
<dbReference type="InterPro" id="IPR028994">
    <property type="entry name" value="Integrin_alpha_N"/>
</dbReference>
<dbReference type="GO" id="GO:0007160">
    <property type="term" value="P:cell-matrix adhesion"/>
    <property type="evidence" value="ECO:0007669"/>
    <property type="project" value="TreeGrafter"/>
</dbReference>
<dbReference type="Pfam" id="PF20805">
    <property type="entry name" value="Integrin_A_Ig_2"/>
    <property type="match status" value="1"/>
</dbReference>
<dbReference type="PROSITE" id="PS00242">
    <property type="entry name" value="INTEGRIN_ALPHA"/>
    <property type="match status" value="1"/>
</dbReference>
<dbReference type="GO" id="GO:0009897">
    <property type="term" value="C:external side of plasma membrane"/>
    <property type="evidence" value="ECO:0007669"/>
    <property type="project" value="TreeGrafter"/>
</dbReference>
<gene>
    <name evidence="18" type="primary">itga6a</name>
</gene>
<evidence type="ECO:0000256" key="7">
    <source>
        <dbReference type="ARBA" id="ARBA00022989"/>
    </source>
</evidence>
<dbReference type="SUPFAM" id="SSF69318">
    <property type="entry name" value="Integrin alpha N-terminal domain"/>
    <property type="match status" value="1"/>
</dbReference>
<evidence type="ECO:0000259" key="16">
    <source>
        <dbReference type="Pfam" id="PF20805"/>
    </source>
</evidence>
<evidence type="ECO:0000259" key="17">
    <source>
        <dbReference type="Pfam" id="PF20806"/>
    </source>
</evidence>
<proteinExistence type="inferred from homology"/>
<evidence type="ECO:0000256" key="4">
    <source>
        <dbReference type="ARBA" id="ARBA00022729"/>
    </source>
</evidence>
<feature type="domain" description="Integrin alpha first immunoglubulin-like" evidence="15">
    <location>
        <begin position="472"/>
        <end position="576"/>
    </location>
</feature>
<keyword evidence="7 14" id="KW-1133">Transmembrane helix</keyword>
<dbReference type="Gene3D" id="2.60.40.1460">
    <property type="entry name" value="Integrin domains. Chain A, domain 2"/>
    <property type="match status" value="1"/>
</dbReference>
<keyword evidence="12" id="KW-0325">Glycoprotein</keyword>
<feature type="domain" description="Integrin alpha third immunoglobulin-like" evidence="17">
    <location>
        <begin position="778"/>
        <end position="941"/>
    </location>
</feature>
<dbReference type="PRINTS" id="PR01185">
    <property type="entry name" value="INTEGRINA"/>
</dbReference>
<keyword evidence="4 14" id="KW-0732">Signal</keyword>
<dbReference type="InterPro" id="IPR048285">
    <property type="entry name" value="Integrin_alpha_Ig-like_2"/>
</dbReference>
<dbReference type="GO" id="GO:0098609">
    <property type="term" value="P:cell-cell adhesion"/>
    <property type="evidence" value="ECO:0007669"/>
    <property type="project" value="TreeGrafter"/>
</dbReference>
<evidence type="ECO:0000256" key="10">
    <source>
        <dbReference type="ARBA" id="ARBA00023157"/>
    </source>
</evidence>
<dbReference type="FunFam" id="1.20.5.930:FF:000001">
    <property type="entry name" value="Integrin subunit alpha V"/>
    <property type="match status" value="1"/>
</dbReference>
<dbReference type="Gene3D" id="2.60.40.1510">
    <property type="entry name" value="ntegrin, alpha v. Chain A, domain 3"/>
    <property type="match status" value="1"/>
</dbReference>
<dbReference type="InterPro" id="IPR013517">
    <property type="entry name" value="FG-GAP"/>
</dbReference>
<keyword evidence="10" id="KW-1015">Disulfide bond</keyword>
<dbReference type="AlphaFoldDB" id="A0A672JHT0"/>
<evidence type="ECO:0000259" key="15">
    <source>
        <dbReference type="Pfam" id="PF08441"/>
    </source>
</evidence>
<dbReference type="InterPro" id="IPR000413">
    <property type="entry name" value="Integrin_alpha"/>
</dbReference>
<dbReference type="PANTHER" id="PTHR23220:SF9">
    <property type="entry name" value="INTEGRIN ALPHA-6"/>
    <property type="match status" value="1"/>
</dbReference>
<keyword evidence="19" id="KW-1185">Reference proteome</keyword>
<evidence type="ECO:0000313" key="19">
    <source>
        <dbReference type="Proteomes" id="UP000472267"/>
    </source>
</evidence>
<dbReference type="InterPro" id="IPR013519">
    <property type="entry name" value="Int_alpha_beta-p"/>
</dbReference>
<evidence type="ECO:0000256" key="6">
    <source>
        <dbReference type="ARBA" id="ARBA00022889"/>
    </source>
</evidence>
<dbReference type="Pfam" id="PF01839">
    <property type="entry name" value="FG-GAP"/>
    <property type="match status" value="2"/>
</dbReference>
<feature type="chain" id="PRO_5025717221" description="Integrin alpha-2 domain-containing protein" evidence="14">
    <location>
        <begin position="27"/>
        <end position="1016"/>
    </location>
</feature>
<dbReference type="SUPFAM" id="SSF69179">
    <property type="entry name" value="Integrin domains"/>
    <property type="match status" value="3"/>
</dbReference>
<dbReference type="InterPro" id="IPR018184">
    <property type="entry name" value="Integrin_alpha_C_CS"/>
</dbReference>
<protein>
    <recommendedName>
        <fullName evidence="20">Integrin alpha-2 domain-containing protein</fullName>
    </recommendedName>
</protein>
<dbReference type="Gene3D" id="2.60.40.1530">
    <property type="entry name" value="ntegrin, alpha v. Chain A, domain 4"/>
    <property type="match status" value="1"/>
</dbReference>
<organism evidence="18 19">
    <name type="scientific">Salarias fasciatus</name>
    <name type="common">Jewelled blenny</name>
    <name type="synonym">Blennius fasciatus</name>
    <dbReference type="NCBI Taxonomy" id="181472"/>
    <lineage>
        <taxon>Eukaryota</taxon>
        <taxon>Metazoa</taxon>
        <taxon>Chordata</taxon>
        <taxon>Craniata</taxon>
        <taxon>Vertebrata</taxon>
        <taxon>Euteleostomi</taxon>
        <taxon>Actinopterygii</taxon>
        <taxon>Neopterygii</taxon>
        <taxon>Teleostei</taxon>
        <taxon>Neoteleostei</taxon>
        <taxon>Acanthomorphata</taxon>
        <taxon>Ovalentaria</taxon>
        <taxon>Blenniimorphae</taxon>
        <taxon>Blenniiformes</taxon>
        <taxon>Blennioidei</taxon>
        <taxon>Blenniidae</taxon>
        <taxon>Salariinae</taxon>
        <taxon>Salarias</taxon>
    </lineage>
</organism>
<name>A0A672JHT0_SALFA</name>
<comment type="subcellular location">
    <subcellularLocation>
        <location evidence="1 14">Membrane</location>
        <topology evidence="1 14">Single-pass type I membrane protein</topology>
    </subcellularLocation>
</comment>